<feature type="region of interest" description="Disordered" evidence="10">
    <location>
        <begin position="17"/>
        <end position="48"/>
    </location>
</feature>
<evidence type="ECO:0000313" key="13">
    <source>
        <dbReference type="Proteomes" id="UP001188597"/>
    </source>
</evidence>
<keyword evidence="4 9" id="KW-0805">Transcription regulation</keyword>
<reference evidence="12" key="1">
    <citation type="submission" date="2022-12" db="EMBL/GenBank/DDBJ databases">
        <title>Draft genome assemblies for two species of Escallonia (Escalloniales).</title>
        <authorList>
            <person name="Chanderbali A."/>
            <person name="Dervinis C."/>
            <person name="Anghel I."/>
            <person name="Soltis D."/>
            <person name="Soltis P."/>
            <person name="Zapata F."/>
        </authorList>
    </citation>
    <scope>NUCLEOTIDE SEQUENCE</scope>
    <source>
        <strain evidence="12">UCBG64.0493</strain>
        <tissue evidence="12">Leaf</tissue>
    </source>
</reference>
<dbReference type="GO" id="GO:0005634">
    <property type="term" value="C:nucleus"/>
    <property type="evidence" value="ECO:0007669"/>
    <property type="project" value="UniProtKB-SubCell"/>
</dbReference>
<name>A0AA88S723_9ASTE</name>
<dbReference type="InterPro" id="IPR045174">
    <property type="entry name" value="Dof"/>
</dbReference>
<evidence type="ECO:0000256" key="5">
    <source>
        <dbReference type="ARBA" id="ARBA00023125"/>
    </source>
</evidence>
<dbReference type="EMBL" id="JAVXUP010004265">
    <property type="protein sequence ID" value="KAK2997326.1"/>
    <property type="molecule type" value="Genomic_DNA"/>
</dbReference>
<dbReference type="PANTHER" id="PTHR31992:SF351">
    <property type="entry name" value="DOF ZINC FINGER PROTEIN"/>
    <property type="match status" value="1"/>
</dbReference>
<keyword evidence="2 8" id="KW-0863">Zinc-finger</keyword>
<evidence type="ECO:0000256" key="4">
    <source>
        <dbReference type="ARBA" id="ARBA00023015"/>
    </source>
</evidence>
<keyword evidence="3 9" id="KW-0862">Zinc</keyword>
<keyword evidence="5 8" id="KW-0238">DNA-binding</keyword>
<comment type="subcellular location">
    <subcellularLocation>
        <location evidence="8 9">Nucleus</location>
    </subcellularLocation>
</comment>
<dbReference type="PROSITE" id="PS01361">
    <property type="entry name" value="ZF_DOF_1"/>
    <property type="match status" value="1"/>
</dbReference>
<dbReference type="PANTHER" id="PTHR31992">
    <property type="entry name" value="DOF ZINC FINGER PROTEIN DOF1.4-RELATED"/>
    <property type="match status" value="1"/>
</dbReference>
<dbReference type="Pfam" id="PF02701">
    <property type="entry name" value="Zn_ribbon_Dof"/>
    <property type="match status" value="1"/>
</dbReference>
<dbReference type="GO" id="GO:0008270">
    <property type="term" value="F:zinc ion binding"/>
    <property type="evidence" value="ECO:0007669"/>
    <property type="project" value="UniProtKB-KW"/>
</dbReference>
<evidence type="ECO:0000256" key="3">
    <source>
        <dbReference type="ARBA" id="ARBA00022833"/>
    </source>
</evidence>
<feature type="domain" description="Dof-type" evidence="11">
    <location>
        <begin position="67"/>
        <end position="121"/>
    </location>
</feature>
<keyword evidence="6 9" id="KW-0804">Transcription</keyword>
<comment type="caution">
    <text evidence="12">The sequence shown here is derived from an EMBL/GenBank/DDBJ whole genome shotgun (WGS) entry which is preliminary data.</text>
</comment>
<evidence type="ECO:0000256" key="7">
    <source>
        <dbReference type="ARBA" id="ARBA00023242"/>
    </source>
</evidence>
<keyword evidence="7 8" id="KW-0539">Nucleus</keyword>
<dbReference type="PROSITE" id="PS50884">
    <property type="entry name" value="ZF_DOF_2"/>
    <property type="match status" value="1"/>
</dbReference>
<evidence type="ECO:0000256" key="2">
    <source>
        <dbReference type="ARBA" id="ARBA00022771"/>
    </source>
</evidence>
<evidence type="ECO:0000313" key="12">
    <source>
        <dbReference type="EMBL" id="KAK2997326.1"/>
    </source>
</evidence>
<evidence type="ECO:0000256" key="6">
    <source>
        <dbReference type="ARBA" id="ARBA00023163"/>
    </source>
</evidence>
<sequence>MVYSSSVPVYLDHNNWQQQPSRDNLENASPPQPPQVGGGSGDGALIRPGSMVDRARLAKLPLPEAGLNCPRCDSTNTKFCYFNNYSLLQPRHFCKTCRRYWTRGGALRSVPSAEGAVETIKDQTNAEAHQNHRLLQQATAIITQ</sequence>
<dbReference type="GO" id="GO:0003700">
    <property type="term" value="F:DNA-binding transcription factor activity"/>
    <property type="evidence" value="ECO:0007669"/>
    <property type="project" value="UniProtKB-UniRule"/>
</dbReference>
<dbReference type="InterPro" id="IPR003851">
    <property type="entry name" value="Znf_Dof"/>
</dbReference>
<keyword evidence="1 9" id="KW-0479">Metal-binding</keyword>
<organism evidence="12 13">
    <name type="scientific">Escallonia herrerae</name>
    <dbReference type="NCBI Taxonomy" id="1293975"/>
    <lineage>
        <taxon>Eukaryota</taxon>
        <taxon>Viridiplantae</taxon>
        <taxon>Streptophyta</taxon>
        <taxon>Embryophyta</taxon>
        <taxon>Tracheophyta</taxon>
        <taxon>Spermatophyta</taxon>
        <taxon>Magnoliopsida</taxon>
        <taxon>eudicotyledons</taxon>
        <taxon>Gunneridae</taxon>
        <taxon>Pentapetalae</taxon>
        <taxon>asterids</taxon>
        <taxon>campanulids</taxon>
        <taxon>Escalloniales</taxon>
        <taxon>Escalloniaceae</taxon>
        <taxon>Escallonia</taxon>
    </lineage>
</organism>
<protein>
    <recommendedName>
        <fullName evidence="9">Dof zinc finger protein</fullName>
    </recommendedName>
</protein>
<dbReference type="GO" id="GO:0003677">
    <property type="term" value="F:DNA binding"/>
    <property type="evidence" value="ECO:0007669"/>
    <property type="project" value="UniProtKB-UniRule"/>
</dbReference>
<dbReference type="AlphaFoldDB" id="A0AA88S723"/>
<proteinExistence type="predicted"/>
<evidence type="ECO:0000256" key="10">
    <source>
        <dbReference type="SAM" id="MobiDB-lite"/>
    </source>
</evidence>
<evidence type="ECO:0000256" key="9">
    <source>
        <dbReference type="RuleBase" id="RU369094"/>
    </source>
</evidence>
<evidence type="ECO:0000259" key="11">
    <source>
        <dbReference type="PROSITE" id="PS50884"/>
    </source>
</evidence>
<keyword evidence="13" id="KW-1185">Reference proteome</keyword>
<evidence type="ECO:0000256" key="8">
    <source>
        <dbReference type="PROSITE-ProRule" id="PRU00071"/>
    </source>
</evidence>
<comment type="function">
    <text evidence="9">Transcription factor that binds specifically to a 5'-AA[AG]G-3' consensus core sequence.</text>
</comment>
<dbReference type="Proteomes" id="UP001188597">
    <property type="component" value="Unassembled WGS sequence"/>
</dbReference>
<evidence type="ECO:0000256" key="1">
    <source>
        <dbReference type="ARBA" id="ARBA00022723"/>
    </source>
</evidence>
<accession>A0AA88S723</accession>
<gene>
    <name evidence="12" type="ORF">RJ639_026002</name>
</gene>